<dbReference type="RefSeq" id="WP_195004673.1">
    <property type="nucleotide sequence ID" value="NZ_JADLQN010000007.1"/>
</dbReference>
<dbReference type="InterPro" id="IPR007804">
    <property type="entry name" value="GvpG"/>
</dbReference>
<proteinExistence type="predicted"/>
<comment type="caution">
    <text evidence="2">The sequence shown here is derived from an EMBL/GenBank/DDBJ whole genome shotgun (WGS) entry which is preliminary data.</text>
</comment>
<evidence type="ECO:0000256" key="1">
    <source>
        <dbReference type="SAM" id="MobiDB-lite"/>
    </source>
</evidence>
<dbReference type="EMBL" id="JADLQN010000007">
    <property type="protein sequence ID" value="MBF6357826.1"/>
    <property type="molecule type" value="Genomic_DNA"/>
</dbReference>
<accession>A0ABS0DHA4</accession>
<reference evidence="2 3" key="1">
    <citation type="submission" date="2020-10" db="EMBL/GenBank/DDBJ databases">
        <title>Identification of Nocardia species via Next-generation sequencing and recognition of intraspecies genetic diversity.</title>
        <authorList>
            <person name="Li P."/>
            <person name="Li P."/>
            <person name="Lu B."/>
        </authorList>
    </citation>
    <scope>NUCLEOTIDE SEQUENCE [LARGE SCALE GENOMIC DNA]</scope>
    <source>
        <strain evidence="2 3">BJ06-0143</strain>
    </source>
</reference>
<gene>
    <name evidence="2" type="ORF">IU449_25340</name>
</gene>
<organism evidence="2 3">
    <name type="scientific">Nocardia higoensis</name>
    <dbReference type="NCBI Taxonomy" id="228599"/>
    <lineage>
        <taxon>Bacteria</taxon>
        <taxon>Bacillati</taxon>
        <taxon>Actinomycetota</taxon>
        <taxon>Actinomycetes</taxon>
        <taxon>Mycobacteriales</taxon>
        <taxon>Nocardiaceae</taxon>
        <taxon>Nocardia</taxon>
    </lineage>
</organism>
<sequence>MGLVSSLLMLPLAPVRGVVWLAEVIQERVEHELHDPAKVRREMEAIDEAAAAGELSDEERRQAQQQVLDRLIRPRESTSPPAGEE</sequence>
<evidence type="ECO:0000313" key="3">
    <source>
        <dbReference type="Proteomes" id="UP000707731"/>
    </source>
</evidence>
<evidence type="ECO:0000313" key="2">
    <source>
        <dbReference type="EMBL" id="MBF6357826.1"/>
    </source>
</evidence>
<dbReference type="Pfam" id="PF05120">
    <property type="entry name" value="GvpG"/>
    <property type="match status" value="1"/>
</dbReference>
<name>A0ABS0DHA4_9NOCA</name>
<keyword evidence="3" id="KW-1185">Reference proteome</keyword>
<protein>
    <submittedName>
        <fullName evidence="2">Gas vesicle protein GvpG</fullName>
    </submittedName>
</protein>
<feature type="region of interest" description="Disordered" evidence="1">
    <location>
        <begin position="49"/>
        <end position="85"/>
    </location>
</feature>
<dbReference type="Proteomes" id="UP000707731">
    <property type="component" value="Unassembled WGS sequence"/>
</dbReference>